<keyword evidence="1 3" id="KW-0853">WD repeat</keyword>
<comment type="caution">
    <text evidence="5">The sequence shown here is derived from an EMBL/GenBank/DDBJ whole genome shotgun (WGS) entry which is preliminary data.</text>
</comment>
<evidence type="ECO:0000256" key="4">
    <source>
        <dbReference type="SAM" id="MobiDB-lite"/>
    </source>
</evidence>
<dbReference type="PROSITE" id="PS50082">
    <property type="entry name" value="WD_REPEATS_2"/>
    <property type="match status" value="3"/>
</dbReference>
<feature type="region of interest" description="Disordered" evidence="4">
    <location>
        <begin position="78"/>
        <end position="99"/>
    </location>
</feature>
<evidence type="ECO:0000256" key="1">
    <source>
        <dbReference type="ARBA" id="ARBA00022574"/>
    </source>
</evidence>
<evidence type="ECO:0000313" key="6">
    <source>
        <dbReference type="Proteomes" id="UP000549394"/>
    </source>
</evidence>
<dbReference type="PANTHER" id="PTHR19847">
    <property type="entry name" value="DDB1- AND CUL4-ASSOCIATED FACTOR 11"/>
    <property type="match status" value="1"/>
</dbReference>
<reference evidence="5 6" key="1">
    <citation type="submission" date="2020-08" db="EMBL/GenBank/DDBJ databases">
        <authorList>
            <person name="Hejnol A."/>
        </authorList>
    </citation>
    <scope>NUCLEOTIDE SEQUENCE [LARGE SCALE GENOMIC DNA]</scope>
</reference>
<dbReference type="InterPro" id="IPR020472">
    <property type="entry name" value="WD40_PAC1"/>
</dbReference>
<dbReference type="PRINTS" id="PR00320">
    <property type="entry name" value="GPROTEINBRPT"/>
</dbReference>
<sequence>MLRPTFQEFLTSMKTCSDSSSDSSAEEDIELNDAKSLSKHKTEKIPDLRYYELRCLEHSTKELLTKYDRILKKDKRYQHPDVPFKQKKRQSSLHTTQESDFGRTIRAVISPSDRKNWSQIPHLIHQVQLGRLNLNRNHMTHMRHLRLPCYMDIISDVGSKVFCGICSADGETLLTASQDRKIRLYKVRRGNFDYYDTITAKDVGWSIVDVDFAGDGSRVIYSSWSAYIHMVDLDNGSHVAMPVNSENYYSHFCIFSLKFSKSNSQILCGCNSGYVYAYDIEAQKRYLALQSHSDDVNAVMFADESCHILYTGGDDGLVKVWDRRTLKESNPAPVGLFAGHHDGITYIDSKGDARYLISNSKDQTIKLWDIRKFSPSSSIEETAACLNQNNWDYRWQAVPRPLKRGLTALKGDKCVMTYRGHQVLNTLMRCRFSPSYSTGQRYIYTGSADGSLCIYDVLTGEILRYLRGHKDVVRDAFWHPSLNRIITSSWDNTVGDWSYKDFAEFDVKRLKTQDKNEDKAIGYILKSTTEPKNRPILVY</sequence>
<feature type="repeat" description="WD" evidence="3">
    <location>
        <begin position="466"/>
        <end position="498"/>
    </location>
</feature>
<dbReference type="InterPro" id="IPR051859">
    <property type="entry name" value="DCAF"/>
</dbReference>
<keyword evidence="2" id="KW-0677">Repeat</keyword>
<evidence type="ECO:0000313" key="5">
    <source>
        <dbReference type="EMBL" id="CAD5117609.1"/>
    </source>
</evidence>
<dbReference type="SUPFAM" id="SSF50978">
    <property type="entry name" value="WD40 repeat-like"/>
    <property type="match status" value="1"/>
</dbReference>
<proteinExistence type="predicted"/>
<dbReference type="PROSITE" id="PS50294">
    <property type="entry name" value="WD_REPEATS_REGION"/>
    <property type="match status" value="2"/>
</dbReference>
<dbReference type="GO" id="GO:0043161">
    <property type="term" value="P:proteasome-mediated ubiquitin-dependent protein catabolic process"/>
    <property type="evidence" value="ECO:0007669"/>
    <property type="project" value="TreeGrafter"/>
</dbReference>
<dbReference type="PANTHER" id="PTHR19847:SF7">
    <property type="entry name" value="DDB1- AND CUL4-ASSOCIATED FACTOR 11"/>
    <property type="match status" value="1"/>
</dbReference>
<evidence type="ECO:0000256" key="2">
    <source>
        <dbReference type="ARBA" id="ARBA00022737"/>
    </source>
</evidence>
<dbReference type="OrthoDB" id="63070at2759"/>
<accession>A0A7I8VN13</accession>
<dbReference type="EMBL" id="CAJFCJ010000007">
    <property type="protein sequence ID" value="CAD5117609.1"/>
    <property type="molecule type" value="Genomic_DNA"/>
</dbReference>
<dbReference type="Gene3D" id="2.130.10.10">
    <property type="entry name" value="YVTN repeat-like/Quinoprotein amine dehydrogenase"/>
    <property type="match status" value="3"/>
</dbReference>
<dbReference type="SMART" id="SM00320">
    <property type="entry name" value="WD40"/>
    <property type="match status" value="7"/>
</dbReference>
<feature type="repeat" description="WD" evidence="3">
    <location>
        <begin position="289"/>
        <end position="331"/>
    </location>
</feature>
<dbReference type="AlphaFoldDB" id="A0A7I8VN13"/>
<dbReference type="Pfam" id="PF00400">
    <property type="entry name" value="WD40"/>
    <property type="match status" value="4"/>
</dbReference>
<protein>
    <submittedName>
        <fullName evidence="5">DgyrCDS6365</fullName>
    </submittedName>
</protein>
<evidence type="ECO:0000256" key="3">
    <source>
        <dbReference type="PROSITE-ProRule" id="PRU00221"/>
    </source>
</evidence>
<dbReference type="InterPro" id="IPR001680">
    <property type="entry name" value="WD40_rpt"/>
</dbReference>
<keyword evidence="6" id="KW-1185">Reference proteome</keyword>
<organism evidence="5 6">
    <name type="scientific">Dimorphilus gyrociliatus</name>
    <dbReference type="NCBI Taxonomy" id="2664684"/>
    <lineage>
        <taxon>Eukaryota</taxon>
        <taxon>Metazoa</taxon>
        <taxon>Spiralia</taxon>
        <taxon>Lophotrochozoa</taxon>
        <taxon>Annelida</taxon>
        <taxon>Polychaeta</taxon>
        <taxon>Polychaeta incertae sedis</taxon>
        <taxon>Dinophilidae</taxon>
        <taxon>Dimorphilus</taxon>
    </lineage>
</organism>
<dbReference type="InterPro" id="IPR036322">
    <property type="entry name" value="WD40_repeat_dom_sf"/>
</dbReference>
<gene>
    <name evidence="5" type="ORF">DGYR_LOCUS6120</name>
</gene>
<feature type="region of interest" description="Disordered" evidence="4">
    <location>
        <begin position="15"/>
        <end position="40"/>
    </location>
</feature>
<feature type="repeat" description="WD" evidence="3">
    <location>
        <begin position="337"/>
        <end position="378"/>
    </location>
</feature>
<dbReference type="InterPro" id="IPR015943">
    <property type="entry name" value="WD40/YVTN_repeat-like_dom_sf"/>
</dbReference>
<dbReference type="Proteomes" id="UP000549394">
    <property type="component" value="Unassembled WGS sequence"/>
</dbReference>
<name>A0A7I8VN13_9ANNE</name>
<dbReference type="GO" id="GO:0080008">
    <property type="term" value="C:Cul4-RING E3 ubiquitin ligase complex"/>
    <property type="evidence" value="ECO:0007669"/>
    <property type="project" value="TreeGrafter"/>
</dbReference>